<evidence type="ECO:0000313" key="3">
    <source>
        <dbReference type="EMBL" id="MQM16359.1"/>
    </source>
</evidence>
<dbReference type="EMBL" id="NMUH01006967">
    <property type="protein sequence ID" value="MQM16359.1"/>
    <property type="molecule type" value="Genomic_DNA"/>
</dbReference>
<dbReference type="Gene3D" id="3.30.420.10">
    <property type="entry name" value="Ribonuclease H-like superfamily/Ribonuclease H"/>
    <property type="match status" value="1"/>
</dbReference>
<keyword evidence="4" id="KW-1185">Reference proteome</keyword>
<protein>
    <recommendedName>
        <fullName evidence="2">RNase H type-1 domain-containing protein</fullName>
    </recommendedName>
</protein>
<dbReference type="InterPro" id="IPR036397">
    <property type="entry name" value="RNaseH_sf"/>
</dbReference>
<comment type="caution">
    <text evidence="3">The sequence shown here is derived from an EMBL/GenBank/DDBJ whole genome shotgun (WGS) entry which is preliminary data.</text>
</comment>
<dbReference type="GO" id="GO:0004523">
    <property type="term" value="F:RNA-DNA hybrid ribonuclease activity"/>
    <property type="evidence" value="ECO:0007669"/>
    <property type="project" value="InterPro"/>
</dbReference>
<dbReference type="PANTHER" id="PTHR47723:SF19">
    <property type="entry name" value="POLYNUCLEOTIDYL TRANSFERASE, RIBONUCLEASE H-LIKE SUPERFAMILY PROTEIN"/>
    <property type="match status" value="1"/>
</dbReference>
<name>A0A843XAI2_COLES</name>
<dbReference type="AlphaFoldDB" id="A0A843XAI2"/>
<gene>
    <name evidence="3" type="ORF">Taro_049317</name>
</gene>
<accession>A0A843XAI2</accession>
<dbReference type="PANTHER" id="PTHR47723">
    <property type="entry name" value="OS05G0353850 PROTEIN"/>
    <property type="match status" value="1"/>
</dbReference>
<dbReference type="GO" id="GO:0003676">
    <property type="term" value="F:nucleic acid binding"/>
    <property type="evidence" value="ECO:0007669"/>
    <property type="project" value="InterPro"/>
</dbReference>
<dbReference type="InterPro" id="IPR012337">
    <property type="entry name" value="RNaseH-like_sf"/>
</dbReference>
<organism evidence="3 4">
    <name type="scientific">Colocasia esculenta</name>
    <name type="common">Wild taro</name>
    <name type="synonym">Arum esculentum</name>
    <dbReference type="NCBI Taxonomy" id="4460"/>
    <lineage>
        <taxon>Eukaryota</taxon>
        <taxon>Viridiplantae</taxon>
        <taxon>Streptophyta</taxon>
        <taxon>Embryophyta</taxon>
        <taxon>Tracheophyta</taxon>
        <taxon>Spermatophyta</taxon>
        <taxon>Magnoliopsida</taxon>
        <taxon>Liliopsida</taxon>
        <taxon>Araceae</taxon>
        <taxon>Aroideae</taxon>
        <taxon>Colocasieae</taxon>
        <taxon>Colocasia</taxon>
    </lineage>
</organism>
<feature type="region of interest" description="Disordered" evidence="1">
    <location>
        <begin position="1"/>
        <end position="25"/>
    </location>
</feature>
<evidence type="ECO:0000313" key="4">
    <source>
        <dbReference type="Proteomes" id="UP000652761"/>
    </source>
</evidence>
<proteinExistence type="predicted"/>
<dbReference type="OrthoDB" id="690769at2759"/>
<dbReference type="CDD" id="cd06222">
    <property type="entry name" value="RNase_H_like"/>
    <property type="match status" value="1"/>
</dbReference>
<dbReference type="InterPro" id="IPR053151">
    <property type="entry name" value="RNase_H-like"/>
</dbReference>
<reference evidence="3" key="1">
    <citation type="submission" date="2017-07" db="EMBL/GenBank/DDBJ databases">
        <title>Taro Niue Genome Assembly and Annotation.</title>
        <authorList>
            <person name="Atibalentja N."/>
            <person name="Keating K."/>
            <person name="Fields C.J."/>
        </authorList>
    </citation>
    <scope>NUCLEOTIDE SEQUENCE</scope>
    <source>
        <strain evidence="3">Niue_2</strain>
        <tissue evidence="3">Leaf</tissue>
    </source>
</reference>
<feature type="region of interest" description="Disordered" evidence="1">
    <location>
        <begin position="145"/>
        <end position="166"/>
    </location>
</feature>
<dbReference type="InterPro" id="IPR044730">
    <property type="entry name" value="RNase_H-like_dom_plant"/>
</dbReference>
<dbReference type="Pfam" id="PF13456">
    <property type="entry name" value="RVT_3"/>
    <property type="match status" value="1"/>
</dbReference>
<feature type="compositionally biased region" description="Polar residues" evidence="1">
    <location>
        <begin position="11"/>
        <end position="25"/>
    </location>
</feature>
<dbReference type="Proteomes" id="UP000652761">
    <property type="component" value="Unassembled WGS sequence"/>
</dbReference>
<dbReference type="SUPFAM" id="SSF53098">
    <property type="entry name" value="Ribonuclease H-like"/>
    <property type="match status" value="1"/>
</dbReference>
<feature type="domain" description="RNase H type-1" evidence="2">
    <location>
        <begin position="192"/>
        <end position="277"/>
    </location>
</feature>
<evidence type="ECO:0000259" key="2">
    <source>
        <dbReference type="Pfam" id="PF13456"/>
    </source>
</evidence>
<evidence type="ECO:0000256" key="1">
    <source>
        <dbReference type="SAM" id="MobiDB-lite"/>
    </source>
</evidence>
<dbReference type="InterPro" id="IPR002156">
    <property type="entry name" value="RNaseH_domain"/>
</dbReference>
<sequence length="317" mass="35295">MQESTPEKLSFSGSTSALQRSRPQLESLSCSLEGVDPGNAGVDPRKTQFFWVDPSPPKESTPVQFVQFCSTGVDPLFVLESTLTLLESTPAKVGVDPELQKFLKIVHLSGLPSWVALVLMIRVVVSHELVGIFFERSIEVGDKQVNHRTKKSHQTGETKRRVGKEKRHWGLKKMFSSNRAPQRDGKLPLKWNTDGAMKQSGIAGEGGILRDHKGNFIFALSHSYGTCSSLIAEARAFLDALRYISKLSCKVATDPKILVDIIQNKVKCPWKLIYYIRTNQSLHGLLNSCLPHLQRIIIFSLGSLYLRKPEGPSDLIS</sequence>